<proteinExistence type="predicted"/>
<dbReference type="PANTHER" id="PTHR17985">
    <property type="entry name" value="SER/THR-RICH PROTEIN T10 IN DGCR REGION"/>
    <property type="match status" value="1"/>
</dbReference>
<dbReference type="Pfam" id="PF05742">
    <property type="entry name" value="TANGO2"/>
    <property type="match status" value="1"/>
</dbReference>
<dbReference type="GeneID" id="7834940"/>
<dbReference type="eggNOG" id="KOG2342">
    <property type="taxonomic scope" value="Eukaryota"/>
</dbReference>
<name>I7M773_TETTS</name>
<reference evidence="2" key="1">
    <citation type="journal article" date="2006" name="PLoS Biol.">
        <title>Macronuclear genome sequence of the ciliate Tetrahymena thermophila, a model eukaryote.</title>
        <authorList>
            <person name="Eisen J.A."/>
            <person name="Coyne R.S."/>
            <person name="Wu M."/>
            <person name="Wu D."/>
            <person name="Thiagarajan M."/>
            <person name="Wortman J.R."/>
            <person name="Badger J.H."/>
            <person name="Ren Q."/>
            <person name="Amedeo P."/>
            <person name="Jones K.M."/>
            <person name="Tallon L.J."/>
            <person name="Delcher A.L."/>
            <person name="Salzberg S.L."/>
            <person name="Silva J.C."/>
            <person name="Haas B.J."/>
            <person name="Majoros W.H."/>
            <person name="Farzad M."/>
            <person name="Carlton J.M."/>
            <person name="Smith R.K. Jr."/>
            <person name="Garg J."/>
            <person name="Pearlman R.E."/>
            <person name="Karrer K.M."/>
            <person name="Sun L."/>
            <person name="Manning G."/>
            <person name="Elde N.C."/>
            <person name="Turkewitz A.P."/>
            <person name="Asai D.J."/>
            <person name="Wilkes D.E."/>
            <person name="Wang Y."/>
            <person name="Cai H."/>
            <person name="Collins K."/>
            <person name="Stewart B.A."/>
            <person name="Lee S.R."/>
            <person name="Wilamowska K."/>
            <person name="Weinberg Z."/>
            <person name="Ruzzo W.L."/>
            <person name="Wloga D."/>
            <person name="Gaertig J."/>
            <person name="Frankel J."/>
            <person name="Tsao C.-C."/>
            <person name="Gorovsky M.A."/>
            <person name="Keeling P.J."/>
            <person name="Waller R.F."/>
            <person name="Patron N.J."/>
            <person name="Cherry J.M."/>
            <person name="Stover N.A."/>
            <person name="Krieger C.J."/>
            <person name="del Toro C."/>
            <person name="Ryder H.F."/>
            <person name="Williamson S.C."/>
            <person name="Barbeau R.A."/>
            <person name="Hamilton E.P."/>
            <person name="Orias E."/>
        </authorList>
    </citation>
    <scope>NUCLEOTIDE SEQUENCE [LARGE SCALE GENOMIC DNA]</scope>
    <source>
        <strain evidence="2">SB210</strain>
    </source>
</reference>
<dbReference type="EMBL" id="GG662808">
    <property type="protein sequence ID" value="EAR89984.2"/>
    <property type="molecule type" value="Genomic_DNA"/>
</dbReference>
<dbReference type="RefSeq" id="XP_001010229.2">
    <property type="nucleotide sequence ID" value="XM_001010229.2"/>
</dbReference>
<dbReference type="Proteomes" id="UP000009168">
    <property type="component" value="Unassembled WGS sequence"/>
</dbReference>
<gene>
    <name evidence="1" type="ORF">TTHERM_00561760</name>
</gene>
<dbReference type="PANTHER" id="PTHR17985:SF8">
    <property type="entry name" value="TRANSPORT AND GOLGI ORGANIZATION PROTEIN 2 HOMOLOG"/>
    <property type="match status" value="1"/>
</dbReference>
<accession>I7M773</accession>
<dbReference type="STRING" id="312017.I7M773"/>
<dbReference type="AlphaFoldDB" id="I7M773"/>
<organism evidence="1 2">
    <name type="scientific">Tetrahymena thermophila (strain SB210)</name>
    <dbReference type="NCBI Taxonomy" id="312017"/>
    <lineage>
        <taxon>Eukaryota</taxon>
        <taxon>Sar</taxon>
        <taxon>Alveolata</taxon>
        <taxon>Ciliophora</taxon>
        <taxon>Intramacronucleata</taxon>
        <taxon>Oligohymenophorea</taxon>
        <taxon>Hymenostomatida</taxon>
        <taxon>Tetrahymenina</taxon>
        <taxon>Tetrahymenidae</taxon>
        <taxon>Tetrahymena</taxon>
    </lineage>
</organism>
<sequence>MCITFFYIPKNQNEKFILSFNRDEGMKKKTSILNYFEEDTNILAGRDLEGKGTWCGINKSTGIVAFLTNYDTQNYHDISDIKYGRGNLTYRFLKSEFGSCSHETINQKIYEGMNTILKELNQYNAFNLVIGSLVTNTFYYICNPYNQKLNITPKPQLLEQGKAYGLTNTDIHTLWPKTEYGLKIFNEILLKYQNNSENVNNIEQNHYVQDQSIIEDLQKLMFDQTIFNEDPESESPILVKQYFSKYCKKERGTVSSCYIVIDSKLKGIYQELYMVKEDFTQLIADPIKTVFYL</sequence>
<dbReference type="InParanoid" id="I7M773"/>
<evidence type="ECO:0000313" key="2">
    <source>
        <dbReference type="Proteomes" id="UP000009168"/>
    </source>
</evidence>
<dbReference type="InterPro" id="IPR008551">
    <property type="entry name" value="TANGO2"/>
</dbReference>
<evidence type="ECO:0000313" key="1">
    <source>
        <dbReference type="EMBL" id="EAR89984.2"/>
    </source>
</evidence>
<protein>
    <submittedName>
        <fullName evidence="1">NRDE protein</fullName>
    </submittedName>
</protein>
<dbReference type="OrthoDB" id="191601at2759"/>
<keyword evidence="2" id="KW-1185">Reference proteome</keyword>
<dbReference type="KEGG" id="tet:TTHERM_00561760"/>